<feature type="region of interest" description="Disordered" evidence="7">
    <location>
        <begin position="165"/>
        <end position="229"/>
    </location>
</feature>
<evidence type="ECO:0000256" key="2">
    <source>
        <dbReference type="ARBA" id="ARBA00006190"/>
    </source>
</evidence>
<comment type="caution">
    <text evidence="8">The sequence shown here is derived from an EMBL/GenBank/DDBJ whole genome shotgun (WGS) entry which is preliminary data.</text>
</comment>
<keyword evidence="6" id="KW-0175">Coiled coil</keyword>
<proteinExistence type="inferred from homology"/>
<evidence type="ECO:0000256" key="1">
    <source>
        <dbReference type="ARBA" id="ARBA00004177"/>
    </source>
</evidence>
<dbReference type="PANTHER" id="PTHR22761:SF10">
    <property type="entry name" value="GH13992P"/>
    <property type="match status" value="1"/>
</dbReference>
<protein>
    <recommendedName>
        <fullName evidence="4">Vacuolar-sorting protein SNF7</fullName>
    </recommendedName>
    <alternativeName>
        <fullName evidence="5">Vacuolar protein-sorting-associated protein 32</fullName>
    </alternativeName>
</protein>
<evidence type="ECO:0000313" key="8">
    <source>
        <dbReference type="EMBL" id="KAL3229008.1"/>
    </source>
</evidence>
<evidence type="ECO:0000256" key="5">
    <source>
        <dbReference type="ARBA" id="ARBA00042586"/>
    </source>
</evidence>
<sequence length="229" mass="26149">MAWMSIFGGGSKEKDSPKETIIQLREHKNLLAKKHAHLLTQIQSQENEARKFLAKGNKTMAKNALKKKKTYEAQAERMDSQIEFVEQQLYSIESANLNLETMKAMKQGSRAMKAIHSGMDIDKVDETMDEIREQMELGEEISDAISKPVYTGANEIDEEELDEELEMLAEESAAAEPQIVSKESRTQEKKISMPNIPNTKINESKDKIEDEEEDEDERALRELQEEMGL</sequence>
<dbReference type="Proteomes" id="UP001623330">
    <property type="component" value="Unassembled WGS sequence"/>
</dbReference>
<accession>A0ABR4NMH9</accession>
<dbReference type="Pfam" id="PF03357">
    <property type="entry name" value="Snf7"/>
    <property type="match status" value="1"/>
</dbReference>
<gene>
    <name evidence="8" type="ORF">RNJ44_02095</name>
</gene>
<comment type="similarity">
    <text evidence="2">Belongs to the SNF7 family.</text>
</comment>
<feature type="compositionally biased region" description="Basic and acidic residues" evidence="7">
    <location>
        <begin position="218"/>
        <end position="229"/>
    </location>
</feature>
<name>A0ABR4NMH9_9SACH</name>
<keyword evidence="3" id="KW-0967">Endosome</keyword>
<dbReference type="InterPro" id="IPR005024">
    <property type="entry name" value="Snf7_fam"/>
</dbReference>
<organism evidence="8 9">
    <name type="scientific">Nakaseomyces bracarensis</name>
    <dbReference type="NCBI Taxonomy" id="273131"/>
    <lineage>
        <taxon>Eukaryota</taxon>
        <taxon>Fungi</taxon>
        <taxon>Dikarya</taxon>
        <taxon>Ascomycota</taxon>
        <taxon>Saccharomycotina</taxon>
        <taxon>Saccharomycetes</taxon>
        <taxon>Saccharomycetales</taxon>
        <taxon>Saccharomycetaceae</taxon>
        <taxon>Nakaseomyces</taxon>
    </lineage>
</organism>
<dbReference type="Gene3D" id="1.10.287.1060">
    <property type="entry name" value="ESAT-6-like"/>
    <property type="match status" value="1"/>
</dbReference>
<evidence type="ECO:0000256" key="4">
    <source>
        <dbReference type="ARBA" id="ARBA00040017"/>
    </source>
</evidence>
<feature type="compositionally biased region" description="Basic and acidic residues" evidence="7">
    <location>
        <begin position="182"/>
        <end position="191"/>
    </location>
</feature>
<dbReference type="PANTHER" id="PTHR22761">
    <property type="entry name" value="CHARGED MULTIVESICULAR BODY PROTEIN"/>
    <property type="match status" value="1"/>
</dbReference>
<dbReference type="Gene3D" id="6.10.250.1710">
    <property type="match status" value="1"/>
</dbReference>
<evidence type="ECO:0000256" key="6">
    <source>
        <dbReference type="SAM" id="Coils"/>
    </source>
</evidence>
<dbReference type="EMBL" id="JBEVYD010000012">
    <property type="protein sequence ID" value="KAL3229008.1"/>
    <property type="molecule type" value="Genomic_DNA"/>
</dbReference>
<evidence type="ECO:0000256" key="3">
    <source>
        <dbReference type="ARBA" id="ARBA00022753"/>
    </source>
</evidence>
<comment type="subcellular location">
    <subcellularLocation>
        <location evidence="1">Endosome</location>
    </subcellularLocation>
</comment>
<feature type="coiled-coil region" evidence="6">
    <location>
        <begin position="61"/>
        <end position="88"/>
    </location>
</feature>
<evidence type="ECO:0000256" key="7">
    <source>
        <dbReference type="SAM" id="MobiDB-lite"/>
    </source>
</evidence>
<reference evidence="8 9" key="1">
    <citation type="submission" date="2024-05" db="EMBL/GenBank/DDBJ databases">
        <title>Long read based assembly of the Candida bracarensis genome reveals expanded adhesin content.</title>
        <authorList>
            <person name="Marcet-Houben M."/>
            <person name="Ksiezopolska E."/>
            <person name="Gabaldon T."/>
        </authorList>
    </citation>
    <scope>NUCLEOTIDE SEQUENCE [LARGE SCALE GENOMIC DNA]</scope>
    <source>
        <strain evidence="8 9">CBM6</strain>
    </source>
</reference>
<evidence type="ECO:0000313" key="9">
    <source>
        <dbReference type="Proteomes" id="UP001623330"/>
    </source>
</evidence>
<keyword evidence="9" id="KW-1185">Reference proteome</keyword>